<dbReference type="PANTHER" id="PTHR13673">
    <property type="entry name" value="ESOPHAGEAL CANCER ASSOCIATED PROTEIN"/>
    <property type="match status" value="1"/>
</dbReference>
<protein>
    <submittedName>
        <fullName evidence="6">Uncharacterized protein</fullName>
    </submittedName>
</protein>
<sequence length="186" mass="21726">MGAFKSHTVVTDKVKHRLEQLDYFEEGVKHWMNLSQQEYISRIEQLNNELVISWKSEQRVKALKIAIQCSKMLADTSVLQFYPSAFVLITDILDIFSKLVYERLKTKNSEVHDKTSADNAKETTQNWFYKISSIRELLPRVYVEIALLRSYEFLPKGFLEDALQRLTLMIRGIGDPLVATYLRAYL</sequence>
<organism evidence="6 7">
    <name type="scientific">Megaselia scalaris</name>
    <name type="common">Humpbacked fly</name>
    <name type="synonym">Phora scalaris</name>
    <dbReference type="NCBI Taxonomy" id="36166"/>
    <lineage>
        <taxon>Eukaryota</taxon>
        <taxon>Metazoa</taxon>
        <taxon>Ecdysozoa</taxon>
        <taxon>Arthropoda</taxon>
        <taxon>Hexapoda</taxon>
        <taxon>Insecta</taxon>
        <taxon>Pterygota</taxon>
        <taxon>Neoptera</taxon>
        <taxon>Endopterygota</taxon>
        <taxon>Diptera</taxon>
        <taxon>Brachycera</taxon>
        <taxon>Muscomorpha</taxon>
        <taxon>Platypezoidea</taxon>
        <taxon>Phoridae</taxon>
        <taxon>Megaseliini</taxon>
        <taxon>Megaselia</taxon>
    </lineage>
</organism>
<evidence type="ECO:0000256" key="4">
    <source>
        <dbReference type="ARBA" id="ARBA00022753"/>
    </source>
</evidence>
<dbReference type="EMBL" id="CAQQ02079178">
    <property type="status" value="NOT_ANNOTATED_CDS"/>
    <property type="molecule type" value="Genomic_DNA"/>
</dbReference>
<accession>T1GWA6</accession>
<dbReference type="EMBL" id="CAQQ02079177">
    <property type="status" value="NOT_ANNOTATED_CDS"/>
    <property type="molecule type" value="Genomic_DNA"/>
</dbReference>
<evidence type="ECO:0000256" key="5">
    <source>
        <dbReference type="ARBA" id="ARBA00022927"/>
    </source>
</evidence>
<dbReference type="EnsemblMetazoa" id="MESCA008079-RA">
    <property type="protein sequence ID" value="MESCA008079-PA"/>
    <property type="gene ID" value="MESCA008079"/>
</dbReference>
<dbReference type="GO" id="GO:0015031">
    <property type="term" value="P:protein transport"/>
    <property type="evidence" value="ECO:0007669"/>
    <property type="project" value="UniProtKB-KW"/>
</dbReference>
<dbReference type="GO" id="GO:0032456">
    <property type="term" value="P:endocytic recycling"/>
    <property type="evidence" value="ECO:0007669"/>
    <property type="project" value="InterPro"/>
</dbReference>
<evidence type="ECO:0000313" key="6">
    <source>
        <dbReference type="EnsemblMetazoa" id="MESCA008079-PA"/>
    </source>
</evidence>
<keyword evidence="5" id="KW-0653">Protein transport</keyword>
<dbReference type="OMA" id="EAWDSEQ"/>
<dbReference type="InterPro" id="IPR029705">
    <property type="entry name" value="VPS35L"/>
</dbReference>
<evidence type="ECO:0000313" key="7">
    <source>
        <dbReference type="Proteomes" id="UP000015102"/>
    </source>
</evidence>
<dbReference type="STRING" id="36166.T1GWA6"/>
<name>T1GWA6_MEGSC</name>
<dbReference type="AlphaFoldDB" id="T1GWA6"/>
<dbReference type="GO" id="GO:0005768">
    <property type="term" value="C:endosome"/>
    <property type="evidence" value="ECO:0007669"/>
    <property type="project" value="UniProtKB-SubCell"/>
</dbReference>
<proteinExistence type="inferred from homology"/>
<dbReference type="Proteomes" id="UP000015102">
    <property type="component" value="Unassembled WGS sequence"/>
</dbReference>
<evidence type="ECO:0000256" key="1">
    <source>
        <dbReference type="ARBA" id="ARBA00004177"/>
    </source>
</evidence>
<keyword evidence="4" id="KW-0967">Endosome</keyword>
<comment type="subcellular location">
    <subcellularLocation>
        <location evidence="1">Endosome</location>
    </subcellularLocation>
</comment>
<keyword evidence="7" id="KW-1185">Reference proteome</keyword>
<dbReference type="HOGENOM" id="CLU_1457932_0_0_1"/>
<reference evidence="6" key="2">
    <citation type="submission" date="2015-06" db="UniProtKB">
        <authorList>
            <consortium name="EnsemblMetazoa"/>
        </authorList>
    </citation>
    <scope>IDENTIFICATION</scope>
</reference>
<dbReference type="PANTHER" id="PTHR13673:SF0">
    <property type="entry name" value="VPS35 ENDOSOMAL PROTEIN-SORTING FACTOR-LIKE"/>
    <property type="match status" value="1"/>
</dbReference>
<evidence type="ECO:0000256" key="3">
    <source>
        <dbReference type="ARBA" id="ARBA00022448"/>
    </source>
</evidence>
<keyword evidence="3" id="KW-0813">Transport</keyword>
<comment type="similarity">
    <text evidence="2">Belongs to the VPS35L family.</text>
</comment>
<reference evidence="7" key="1">
    <citation type="submission" date="2013-02" db="EMBL/GenBank/DDBJ databases">
        <authorList>
            <person name="Hughes D."/>
        </authorList>
    </citation>
    <scope>NUCLEOTIDE SEQUENCE</scope>
    <source>
        <strain>Durham</strain>
        <strain evidence="7">NC isolate 2 -- Noor lab</strain>
    </source>
</reference>
<evidence type="ECO:0000256" key="2">
    <source>
        <dbReference type="ARBA" id="ARBA00010704"/>
    </source>
</evidence>